<organism evidence="3">
    <name type="scientific">Tanacetum cinerariifolium</name>
    <name type="common">Dalmatian daisy</name>
    <name type="synonym">Chrysanthemum cinerariifolium</name>
    <dbReference type="NCBI Taxonomy" id="118510"/>
    <lineage>
        <taxon>Eukaryota</taxon>
        <taxon>Viridiplantae</taxon>
        <taxon>Streptophyta</taxon>
        <taxon>Embryophyta</taxon>
        <taxon>Tracheophyta</taxon>
        <taxon>Spermatophyta</taxon>
        <taxon>Magnoliopsida</taxon>
        <taxon>eudicotyledons</taxon>
        <taxon>Gunneridae</taxon>
        <taxon>Pentapetalae</taxon>
        <taxon>asterids</taxon>
        <taxon>campanulids</taxon>
        <taxon>Asterales</taxon>
        <taxon>Asteraceae</taxon>
        <taxon>Asteroideae</taxon>
        <taxon>Anthemideae</taxon>
        <taxon>Anthemidinae</taxon>
        <taxon>Tanacetum</taxon>
    </lineage>
</organism>
<comment type="caution">
    <text evidence="3">The sequence shown here is derived from an EMBL/GenBank/DDBJ whole genome shotgun (WGS) entry which is preliminary data.</text>
</comment>
<feature type="signal peptide" evidence="2">
    <location>
        <begin position="1"/>
        <end position="20"/>
    </location>
</feature>
<dbReference type="PROSITE" id="PS51257">
    <property type="entry name" value="PROKAR_LIPOPROTEIN"/>
    <property type="match status" value="1"/>
</dbReference>
<feature type="chain" id="PRO_5025516172" description="Lipoprotein" evidence="2">
    <location>
        <begin position="21"/>
        <end position="129"/>
    </location>
</feature>
<feature type="compositionally biased region" description="Low complexity" evidence="1">
    <location>
        <begin position="76"/>
        <end position="90"/>
    </location>
</feature>
<dbReference type="AlphaFoldDB" id="A0A699SH55"/>
<feature type="non-terminal residue" evidence="3">
    <location>
        <position position="129"/>
    </location>
</feature>
<feature type="region of interest" description="Disordered" evidence="1">
    <location>
        <begin position="21"/>
        <end position="129"/>
    </location>
</feature>
<keyword evidence="2" id="KW-0732">Signal</keyword>
<feature type="compositionally biased region" description="Basic and acidic residues" evidence="1">
    <location>
        <begin position="45"/>
        <end position="57"/>
    </location>
</feature>
<evidence type="ECO:0008006" key="4">
    <source>
        <dbReference type="Google" id="ProtNLM"/>
    </source>
</evidence>
<proteinExistence type="predicted"/>
<sequence>MRKTLAIALMLSATLGLAACDKKSEDKQQDANKAAQQSQESMQKAQDKVNDAAKESQEAAQKNAEAAQERAKEANEQAPAPTKQPAQASASLRRPSMRSTTNATNSVISDGINQASPCSLNGKCASASG</sequence>
<evidence type="ECO:0000256" key="2">
    <source>
        <dbReference type="SAM" id="SignalP"/>
    </source>
</evidence>
<reference evidence="3" key="1">
    <citation type="journal article" date="2019" name="Sci. Rep.">
        <title>Draft genome of Tanacetum cinerariifolium, the natural source of mosquito coil.</title>
        <authorList>
            <person name="Yamashiro T."/>
            <person name="Shiraishi A."/>
            <person name="Satake H."/>
            <person name="Nakayama K."/>
        </authorList>
    </citation>
    <scope>NUCLEOTIDE SEQUENCE</scope>
</reference>
<evidence type="ECO:0000313" key="3">
    <source>
        <dbReference type="EMBL" id="GFC97016.1"/>
    </source>
</evidence>
<protein>
    <recommendedName>
        <fullName evidence="4">Lipoprotein</fullName>
    </recommendedName>
</protein>
<dbReference type="EMBL" id="BKCJ011163564">
    <property type="protein sequence ID" value="GFC97016.1"/>
    <property type="molecule type" value="Genomic_DNA"/>
</dbReference>
<evidence type="ECO:0000256" key="1">
    <source>
        <dbReference type="SAM" id="MobiDB-lite"/>
    </source>
</evidence>
<feature type="compositionally biased region" description="Basic and acidic residues" evidence="1">
    <location>
        <begin position="21"/>
        <end position="30"/>
    </location>
</feature>
<gene>
    <name evidence="3" type="ORF">Tci_868986</name>
</gene>
<feature type="compositionally biased region" description="Polar residues" evidence="1">
    <location>
        <begin position="97"/>
        <end position="119"/>
    </location>
</feature>
<accession>A0A699SH55</accession>
<name>A0A699SH55_TANCI</name>